<dbReference type="GO" id="GO:0003676">
    <property type="term" value="F:nucleic acid binding"/>
    <property type="evidence" value="ECO:0007669"/>
    <property type="project" value="InterPro"/>
</dbReference>
<accession>A0A9W7Q3K5</accession>
<comment type="function">
    <text evidence="1">Involved in the transposition of the insertion sequence.</text>
</comment>
<evidence type="ECO:0000313" key="4">
    <source>
        <dbReference type="Proteomes" id="UP000323321"/>
    </source>
</evidence>
<dbReference type="PANTHER" id="PTHR46889:SF7">
    <property type="entry name" value="TRANSPOSASE FOR INSERTION SEQUENCE ELEMENT IS904"/>
    <property type="match status" value="1"/>
</dbReference>
<proteinExistence type="predicted"/>
<evidence type="ECO:0000313" key="3">
    <source>
        <dbReference type="EMBL" id="KAA6460479.1"/>
    </source>
</evidence>
<gene>
    <name evidence="3" type="ORF">DX932_19950</name>
</gene>
<dbReference type="Proteomes" id="UP000323321">
    <property type="component" value="Unassembled WGS sequence"/>
</dbReference>
<dbReference type="EMBL" id="QSMZ01000018">
    <property type="protein sequence ID" value="KAA6460479.1"/>
    <property type="molecule type" value="Genomic_DNA"/>
</dbReference>
<sequence>MIRTDQGSQYTSSTFKVILKKRGSVSSVSRNGNPYDNAWMASFYQIIKRELIQGSNFKTPEQARRGIFKYRVVLQYKKNASFFELSFSYRI</sequence>
<dbReference type="GO" id="GO:0015074">
    <property type="term" value="P:DNA integration"/>
    <property type="evidence" value="ECO:0007669"/>
    <property type="project" value="InterPro"/>
</dbReference>
<protein>
    <recommendedName>
        <fullName evidence="2">Integrase catalytic domain-containing protein</fullName>
    </recommendedName>
</protein>
<name>A0A9W7Q3K5_BACCE</name>
<reference evidence="3 4" key="1">
    <citation type="submission" date="2018-08" db="EMBL/GenBank/DDBJ databases">
        <title>Bacillus phenotypic plasticity.</title>
        <authorList>
            <person name="Hurtado E."/>
        </authorList>
    </citation>
    <scope>NUCLEOTIDE SEQUENCE [LARGE SCALE GENOMIC DNA]</scope>
    <source>
        <strain evidence="3 4">111b</strain>
    </source>
</reference>
<organism evidence="3 4">
    <name type="scientific">Bacillus cereus</name>
    <dbReference type="NCBI Taxonomy" id="1396"/>
    <lineage>
        <taxon>Bacteria</taxon>
        <taxon>Bacillati</taxon>
        <taxon>Bacillota</taxon>
        <taxon>Bacilli</taxon>
        <taxon>Bacillales</taxon>
        <taxon>Bacillaceae</taxon>
        <taxon>Bacillus</taxon>
        <taxon>Bacillus cereus group</taxon>
    </lineage>
</organism>
<dbReference type="Gene3D" id="3.30.420.10">
    <property type="entry name" value="Ribonuclease H-like superfamily/Ribonuclease H"/>
    <property type="match status" value="1"/>
</dbReference>
<dbReference type="InterPro" id="IPR001584">
    <property type="entry name" value="Integrase_cat-core"/>
</dbReference>
<dbReference type="PROSITE" id="PS50994">
    <property type="entry name" value="INTEGRASE"/>
    <property type="match status" value="1"/>
</dbReference>
<dbReference type="AlphaFoldDB" id="A0A9W7Q3K5"/>
<comment type="caution">
    <text evidence="3">The sequence shown here is derived from an EMBL/GenBank/DDBJ whole genome shotgun (WGS) entry which is preliminary data.</text>
</comment>
<dbReference type="SUPFAM" id="SSF53098">
    <property type="entry name" value="Ribonuclease H-like"/>
    <property type="match status" value="1"/>
</dbReference>
<dbReference type="InterPro" id="IPR036397">
    <property type="entry name" value="RNaseH_sf"/>
</dbReference>
<dbReference type="InterPro" id="IPR050900">
    <property type="entry name" value="Transposase_IS3/IS150/IS904"/>
</dbReference>
<evidence type="ECO:0000256" key="1">
    <source>
        <dbReference type="ARBA" id="ARBA00002286"/>
    </source>
</evidence>
<dbReference type="InterPro" id="IPR012337">
    <property type="entry name" value="RNaseH-like_sf"/>
</dbReference>
<evidence type="ECO:0000259" key="2">
    <source>
        <dbReference type="PROSITE" id="PS50994"/>
    </source>
</evidence>
<feature type="domain" description="Integrase catalytic" evidence="2">
    <location>
        <begin position="1"/>
        <end position="91"/>
    </location>
</feature>
<dbReference type="PANTHER" id="PTHR46889">
    <property type="entry name" value="TRANSPOSASE INSF FOR INSERTION SEQUENCE IS3B-RELATED"/>
    <property type="match status" value="1"/>
</dbReference>